<dbReference type="SUPFAM" id="SSF48726">
    <property type="entry name" value="Immunoglobulin"/>
    <property type="match status" value="1"/>
</dbReference>
<dbReference type="InterPro" id="IPR013098">
    <property type="entry name" value="Ig_I-set"/>
</dbReference>
<gene>
    <name evidence="2" type="ORF">LAZ67_3005941</name>
</gene>
<dbReference type="Proteomes" id="UP001235939">
    <property type="component" value="Chromosome 03"/>
</dbReference>
<dbReference type="InterPro" id="IPR013783">
    <property type="entry name" value="Ig-like_fold"/>
</dbReference>
<dbReference type="Gene3D" id="2.60.40.10">
    <property type="entry name" value="Immunoglobulins"/>
    <property type="match status" value="1"/>
</dbReference>
<evidence type="ECO:0000259" key="1">
    <source>
        <dbReference type="PROSITE" id="PS50835"/>
    </source>
</evidence>
<dbReference type="PANTHER" id="PTHR47633:SF15">
    <property type="entry name" value="IG-LIKE DOMAIN-CONTAINING PROTEIN"/>
    <property type="match status" value="1"/>
</dbReference>
<reference evidence="2 3" key="1">
    <citation type="submission" date="2022-01" db="EMBL/GenBank/DDBJ databases">
        <title>A chromosomal length assembly of Cordylochernes scorpioides.</title>
        <authorList>
            <person name="Zeh D."/>
            <person name="Zeh J."/>
        </authorList>
    </citation>
    <scope>NUCLEOTIDE SEQUENCE [LARGE SCALE GENOMIC DNA]</scope>
    <source>
        <strain evidence="2">IN4F17</strain>
        <tissue evidence="2">Whole Body</tissue>
    </source>
</reference>
<evidence type="ECO:0000313" key="3">
    <source>
        <dbReference type="Proteomes" id="UP001235939"/>
    </source>
</evidence>
<dbReference type="EMBL" id="CP092865">
    <property type="protein sequence ID" value="UYV65942.1"/>
    <property type="molecule type" value="Genomic_DNA"/>
</dbReference>
<feature type="domain" description="Ig-like" evidence="1">
    <location>
        <begin position="13"/>
        <end position="106"/>
    </location>
</feature>
<organism evidence="2 3">
    <name type="scientific">Cordylochernes scorpioides</name>
    <dbReference type="NCBI Taxonomy" id="51811"/>
    <lineage>
        <taxon>Eukaryota</taxon>
        <taxon>Metazoa</taxon>
        <taxon>Ecdysozoa</taxon>
        <taxon>Arthropoda</taxon>
        <taxon>Chelicerata</taxon>
        <taxon>Arachnida</taxon>
        <taxon>Pseudoscorpiones</taxon>
        <taxon>Cheliferoidea</taxon>
        <taxon>Chernetidae</taxon>
        <taxon>Cordylochernes</taxon>
    </lineage>
</organism>
<keyword evidence="3" id="KW-1185">Reference proteome</keyword>
<dbReference type="PANTHER" id="PTHR47633">
    <property type="entry name" value="IMMUNOGLOBULIN"/>
    <property type="match status" value="1"/>
</dbReference>
<dbReference type="InterPro" id="IPR007110">
    <property type="entry name" value="Ig-like_dom"/>
</dbReference>
<dbReference type="PROSITE" id="PS50835">
    <property type="entry name" value="IG_LIKE"/>
    <property type="match status" value="1"/>
</dbReference>
<accession>A0ABY6KDW2</accession>
<dbReference type="Pfam" id="PF07679">
    <property type="entry name" value="I-set"/>
    <property type="match status" value="1"/>
</dbReference>
<dbReference type="InterPro" id="IPR036179">
    <property type="entry name" value="Ig-like_dom_sf"/>
</dbReference>
<protein>
    <submittedName>
        <fullName evidence="2">Unc-22</fullName>
    </submittedName>
</protein>
<evidence type="ECO:0000313" key="2">
    <source>
        <dbReference type="EMBL" id="UYV65942.1"/>
    </source>
</evidence>
<name>A0ABY6KDW2_9ARAC</name>
<proteinExistence type="predicted"/>
<sequence>MVVQNGKEEEIPPTFIQKPQIRQEDDGNKLVFECRLDACPRPDIAWFKGERQIYDDRRTSIRVTETATNRYYVALELDDVFETDAGLYRVTARNLQGEVSASINLNFTPPHTWSRDVLIFFIPSGKFDVSRSCRSDWFQNGYKTVIKHFFFKRWSASQIKAELNEVHGDSASSL</sequence>